<dbReference type="AlphaFoldDB" id="A0A5S4YJM9"/>
<keyword evidence="2" id="KW-1185">Reference proteome</keyword>
<dbReference type="EMBL" id="VSTH01000065">
    <property type="protein sequence ID" value="TYO64600.1"/>
    <property type="molecule type" value="Genomic_DNA"/>
</dbReference>
<reference evidence="1 2" key="1">
    <citation type="submission" date="2019-08" db="EMBL/GenBank/DDBJ databases">
        <title>Bradyrhizobium hipponensis sp. nov., a rhizobium isolated from a Lupinus angustifolius root nodule in Tunisia.</title>
        <authorList>
            <person name="Off K."/>
            <person name="Rejili M."/>
            <person name="Mars M."/>
            <person name="Brachmann A."/>
            <person name="Marin M."/>
        </authorList>
    </citation>
    <scope>NUCLEOTIDE SEQUENCE [LARGE SCALE GENOMIC DNA]</scope>
    <source>
        <strain evidence="2">aSej3</strain>
    </source>
</reference>
<accession>A0A5S4YJM9</accession>
<organism evidence="1 2">
    <name type="scientific">Bradyrhizobium hipponense</name>
    <dbReference type="NCBI Taxonomy" id="2605638"/>
    <lineage>
        <taxon>Bacteria</taxon>
        <taxon>Pseudomonadati</taxon>
        <taxon>Pseudomonadota</taxon>
        <taxon>Alphaproteobacteria</taxon>
        <taxon>Hyphomicrobiales</taxon>
        <taxon>Nitrobacteraceae</taxon>
        <taxon>Bradyrhizobium</taxon>
    </lineage>
</organism>
<dbReference type="Proteomes" id="UP000324797">
    <property type="component" value="Unassembled WGS sequence"/>
</dbReference>
<protein>
    <submittedName>
        <fullName evidence="1">Uncharacterized protein</fullName>
    </submittedName>
</protein>
<name>A0A5S4YJM9_9BRAD</name>
<proteinExistence type="predicted"/>
<evidence type="ECO:0000313" key="1">
    <source>
        <dbReference type="EMBL" id="TYO64600.1"/>
    </source>
</evidence>
<gene>
    <name evidence="1" type="ORF">FXV83_20960</name>
</gene>
<dbReference type="RefSeq" id="WP_148741299.1">
    <property type="nucleotide sequence ID" value="NZ_VSTH01000065.1"/>
</dbReference>
<comment type="caution">
    <text evidence="1">The sequence shown here is derived from an EMBL/GenBank/DDBJ whole genome shotgun (WGS) entry which is preliminary data.</text>
</comment>
<evidence type="ECO:0000313" key="2">
    <source>
        <dbReference type="Proteomes" id="UP000324797"/>
    </source>
</evidence>
<sequence>MALHFPLRLKDSGSKTFQFEKLRREHFEMLAKDNNIMHRSITIHLDILTQAEEKTADHYSAPRDIDPPQCNSVLRSTSIIAR</sequence>